<feature type="transmembrane region" description="Helical" evidence="10">
    <location>
        <begin position="356"/>
        <end position="383"/>
    </location>
</feature>
<keyword evidence="6" id="KW-0967">Endosome</keyword>
<keyword evidence="9 10" id="KW-0472">Membrane</keyword>
<feature type="transmembrane region" description="Helical" evidence="10">
    <location>
        <begin position="581"/>
        <end position="605"/>
    </location>
</feature>
<feature type="transmembrane region" description="Helical" evidence="10">
    <location>
        <begin position="464"/>
        <end position="488"/>
    </location>
</feature>
<reference evidence="12" key="2">
    <citation type="submission" date="2025-08" db="UniProtKB">
        <authorList>
            <consortium name="RefSeq"/>
        </authorList>
    </citation>
    <scope>IDENTIFICATION</scope>
</reference>
<dbReference type="PANTHER" id="PTHR10766">
    <property type="entry name" value="TRANSMEMBRANE 9 SUPERFAMILY PROTEIN"/>
    <property type="match status" value="1"/>
</dbReference>
<feature type="transmembrane region" description="Helical" evidence="10">
    <location>
        <begin position="389"/>
        <end position="411"/>
    </location>
</feature>
<feature type="chain" id="PRO_5044951429" description="Transmembrane 9 superfamily member" evidence="10">
    <location>
        <begin position="24"/>
        <end position="657"/>
    </location>
</feature>
<feature type="transmembrane region" description="Helical" evidence="10">
    <location>
        <begin position="514"/>
        <end position="540"/>
    </location>
</feature>
<keyword evidence="4 10" id="KW-0812">Transmembrane</keyword>
<evidence type="ECO:0000256" key="2">
    <source>
        <dbReference type="ARBA" id="ARBA00004653"/>
    </source>
</evidence>
<dbReference type="GeneID" id="103341192"/>
<keyword evidence="5 10" id="KW-0732">Signal</keyword>
<evidence type="ECO:0000256" key="8">
    <source>
        <dbReference type="ARBA" id="ARBA00023034"/>
    </source>
</evidence>
<dbReference type="InterPro" id="IPR004240">
    <property type="entry name" value="EMP70"/>
</dbReference>
<evidence type="ECO:0000256" key="1">
    <source>
        <dbReference type="ARBA" id="ARBA00004337"/>
    </source>
</evidence>
<feature type="transmembrane region" description="Helical" evidence="10">
    <location>
        <begin position="290"/>
        <end position="312"/>
    </location>
</feature>
<evidence type="ECO:0000313" key="12">
    <source>
        <dbReference type="RefSeq" id="XP_008242892.1"/>
    </source>
</evidence>
<evidence type="ECO:0000256" key="3">
    <source>
        <dbReference type="ARBA" id="ARBA00005227"/>
    </source>
</evidence>
<keyword evidence="8" id="KW-0333">Golgi apparatus</keyword>
<dbReference type="Proteomes" id="UP000694861">
    <property type="component" value="Linkage group LG8"/>
</dbReference>
<evidence type="ECO:0000256" key="7">
    <source>
        <dbReference type="ARBA" id="ARBA00022989"/>
    </source>
</evidence>
<feature type="transmembrane region" description="Helical" evidence="10">
    <location>
        <begin position="432"/>
        <end position="452"/>
    </location>
</feature>
<protein>
    <recommendedName>
        <fullName evidence="10">Transmembrane 9 superfamily member</fullName>
    </recommendedName>
</protein>
<reference evidence="11" key="1">
    <citation type="journal article" date="2012" name="Nat. Commun.">
        <title>The genome of Prunus mume.</title>
        <authorList>
            <person name="Zhang Q."/>
            <person name="Chen W."/>
            <person name="Sun L."/>
            <person name="Zhao F."/>
            <person name="Huang B."/>
            <person name="Yang W."/>
            <person name="Tao Y."/>
            <person name="Wang J."/>
            <person name="Yuan Z."/>
            <person name="Fan G."/>
            <person name="Xing Z."/>
            <person name="Han C."/>
            <person name="Pan H."/>
            <person name="Zhong X."/>
            <person name="Shi W."/>
            <person name="Liang X."/>
            <person name="Du D."/>
            <person name="Sun F."/>
            <person name="Xu Z."/>
            <person name="Hao R."/>
            <person name="Lv T."/>
            <person name="Lv Y."/>
            <person name="Zheng Z."/>
            <person name="Sun M."/>
            <person name="Luo L."/>
            <person name="Cai M."/>
            <person name="Gao Y."/>
            <person name="Wang J."/>
            <person name="Yin Y."/>
            <person name="Xu X."/>
            <person name="Cheng T."/>
            <person name="Wang J."/>
        </authorList>
    </citation>
    <scope>NUCLEOTIDE SEQUENCE [LARGE SCALE GENOMIC DNA]</scope>
</reference>
<evidence type="ECO:0000256" key="9">
    <source>
        <dbReference type="ARBA" id="ARBA00023136"/>
    </source>
</evidence>
<gene>
    <name evidence="12" type="primary">LOC103341192</name>
</gene>
<dbReference type="RefSeq" id="XP_008242892.1">
    <property type="nucleotide sequence ID" value="XM_008244670.1"/>
</dbReference>
<feature type="signal peptide" evidence="10">
    <location>
        <begin position="1"/>
        <end position="23"/>
    </location>
</feature>
<evidence type="ECO:0000256" key="5">
    <source>
        <dbReference type="ARBA" id="ARBA00022729"/>
    </source>
</evidence>
<accession>A0ABM0PQB1</accession>
<evidence type="ECO:0000256" key="4">
    <source>
        <dbReference type="ARBA" id="ARBA00022692"/>
    </source>
</evidence>
<dbReference type="Pfam" id="PF02990">
    <property type="entry name" value="EMP70"/>
    <property type="match status" value="1"/>
</dbReference>
<evidence type="ECO:0000256" key="10">
    <source>
        <dbReference type="RuleBase" id="RU363079"/>
    </source>
</evidence>
<feature type="transmembrane region" description="Helical" evidence="10">
    <location>
        <begin position="546"/>
        <end position="569"/>
    </location>
</feature>
<keyword evidence="7 10" id="KW-1133">Transmembrane helix</keyword>
<sequence>MEFSHRLRTWVLTIFLIFQSGYGWYLPGSYPHKHVVGDTLGVKVNSLTSIDTEIPFSYYSLPFCQPQDGVKDSAENLGELLMGDRIENSPYQFKMHTNESEIFLCHTGPLSGDQFNLLKKRIDEMYQVNLILDNLPAIRYTKKEGFVLRWTGYPVGIKVKDVYYVFNHLKFKVLVHKYEEPNVARVMGTGDGAEVIPTVAKSDSDVPGYIIVGFEVIPCSFMHNADSVKKSKMYEKYPAPIKCDPTTVAMPVNEKQPIVFTYEVEFEESDIKWPSRWDAYLKMEGSKVHWFSILNSLMVITFLAGIVLVIFLRTVRRDLTRYEELDKEAQAQMNEELSGWKLVVGDVFRAPSNASLLCIMVGDGVQILGMAVVTILFAALGFMSPASRGTLITGMLFFYMILGIAAGYVAVRLWRTIGCGDHKGWVSVSWKVACFFPGIAFLILTTLNFLLWGSHSTGAIPFSLFVILLLLWFCISVPLTLIGGYLGAKAPHIEYPVRTNQIPREIPAQKYPSWLLVLGAGTLPFGTLFIELFFIMSSIWMGRVYYVFGFLFIVLILLVVVCAEVSLVLTYMHLCVEDWKWWWKSFFASGSVAIYIFLYSINYLVFDLKSLSGPVSATLYLGYSLFMVVAIMLATGTVGFLSSFWFVHYLFSSVKLD</sequence>
<evidence type="ECO:0000256" key="6">
    <source>
        <dbReference type="ARBA" id="ARBA00022753"/>
    </source>
</evidence>
<organism evidence="11 12">
    <name type="scientific">Prunus mume</name>
    <name type="common">Japanese apricot</name>
    <name type="synonym">Armeniaca mume</name>
    <dbReference type="NCBI Taxonomy" id="102107"/>
    <lineage>
        <taxon>Eukaryota</taxon>
        <taxon>Viridiplantae</taxon>
        <taxon>Streptophyta</taxon>
        <taxon>Embryophyta</taxon>
        <taxon>Tracheophyta</taxon>
        <taxon>Spermatophyta</taxon>
        <taxon>Magnoliopsida</taxon>
        <taxon>eudicotyledons</taxon>
        <taxon>Gunneridae</taxon>
        <taxon>Pentapetalae</taxon>
        <taxon>rosids</taxon>
        <taxon>fabids</taxon>
        <taxon>Rosales</taxon>
        <taxon>Rosaceae</taxon>
        <taxon>Amygdaloideae</taxon>
        <taxon>Amygdaleae</taxon>
        <taxon>Prunus</taxon>
    </lineage>
</organism>
<evidence type="ECO:0000313" key="11">
    <source>
        <dbReference type="Proteomes" id="UP000694861"/>
    </source>
</evidence>
<keyword evidence="11" id="KW-1185">Reference proteome</keyword>
<dbReference type="PANTHER" id="PTHR10766:SF55">
    <property type="entry name" value="TRANSMEMBRANE 9 SUPERFAMILY MEMBER 4"/>
    <property type="match status" value="1"/>
</dbReference>
<comment type="similarity">
    <text evidence="3 10">Belongs to the nonaspanin (TM9SF) (TC 9.A.2) family.</text>
</comment>
<comment type="subcellular location">
    <subcellularLocation>
        <location evidence="1">Endosome membrane</location>
        <topology evidence="1">Multi-pass membrane protein</topology>
    </subcellularLocation>
    <subcellularLocation>
        <location evidence="2">Golgi apparatus membrane</location>
        <topology evidence="2">Multi-pass membrane protein</topology>
    </subcellularLocation>
</comment>
<proteinExistence type="inferred from homology"/>
<feature type="transmembrane region" description="Helical" evidence="10">
    <location>
        <begin position="625"/>
        <end position="651"/>
    </location>
</feature>
<name>A0ABM0PQB1_PRUMU</name>